<name>A0A645HFX0_9ZZZZ</name>
<dbReference type="EMBL" id="VSSQ01087670">
    <property type="protein sequence ID" value="MPN34563.1"/>
    <property type="molecule type" value="Genomic_DNA"/>
</dbReference>
<gene>
    <name evidence="1" type="ORF">SDC9_182057</name>
</gene>
<reference evidence="1" key="1">
    <citation type="submission" date="2019-08" db="EMBL/GenBank/DDBJ databases">
        <authorList>
            <person name="Kucharzyk K."/>
            <person name="Murdoch R.W."/>
            <person name="Higgins S."/>
            <person name="Loffler F."/>
        </authorList>
    </citation>
    <scope>NUCLEOTIDE SEQUENCE</scope>
</reference>
<comment type="caution">
    <text evidence="1">The sequence shown here is derived from an EMBL/GenBank/DDBJ whole genome shotgun (WGS) entry which is preliminary data.</text>
</comment>
<sequence length="94" mass="11297">MRHLSPFDTTDGENTALLNFAQERSFFTKRSRYSDTQHYFIHVICQLGRCGIKIKFNLWLPIFLENMRCIWRFERHILGIDTLDLESHFSVILF</sequence>
<protein>
    <submittedName>
        <fullName evidence="1">Uncharacterized protein</fullName>
    </submittedName>
</protein>
<accession>A0A645HFX0</accession>
<evidence type="ECO:0000313" key="1">
    <source>
        <dbReference type="EMBL" id="MPN34563.1"/>
    </source>
</evidence>
<dbReference type="AlphaFoldDB" id="A0A645HFX0"/>
<organism evidence="1">
    <name type="scientific">bioreactor metagenome</name>
    <dbReference type="NCBI Taxonomy" id="1076179"/>
    <lineage>
        <taxon>unclassified sequences</taxon>
        <taxon>metagenomes</taxon>
        <taxon>ecological metagenomes</taxon>
    </lineage>
</organism>
<proteinExistence type="predicted"/>